<proteinExistence type="predicted"/>
<evidence type="ECO:0000313" key="1">
    <source>
        <dbReference type="EMBL" id="KAJ1896374.1"/>
    </source>
</evidence>
<dbReference type="EMBL" id="JANBPG010000454">
    <property type="protein sequence ID" value="KAJ1896374.1"/>
    <property type="molecule type" value="Genomic_DNA"/>
</dbReference>
<accession>A0ACC1IM91</accession>
<dbReference type="Proteomes" id="UP001150581">
    <property type="component" value="Unassembled WGS sequence"/>
</dbReference>
<sequence>MRAENEELKASFKSGYKELAAASTTAYASDLKDSQVTINLLQAETTMLNIYIGGLKAENMELQAELATANTTNSRLKAQNGGQQAELKTAADDNAAYRARLERMTHKNTELCELYKTALGEFKAHTDDLNIKVDTTADDRAASKAKLERISCEIVEFQYKLTIANRRKAHSENHNLRDQLTIGATAVDSSEGGDTMHNIKTQLAETQDSLFQVIFELDLEDRLYTATEANDDLLDILTNAGDLVSGIITGVDTAMRTKLAKFSKQPDSCYQATWVVHGRTSGGPWARSSAVTTSEAAISDCKY</sequence>
<name>A0ACC1IM91_9FUNG</name>
<protein>
    <submittedName>
        <fullName evidence="1">Uncharacterized protein</fullName>
    </submittedName>
</protein>
<keyword evidence="2" id="KW-1185">Reference proteome</keyword>
<comment type="caution">
    <text evidence="1">The sequence shown here is derived from an EMBL/GenBank/DDBJ whole genome shotgun (WGS) entry which is preliminary data.</text>
</comment>
<reference evidence="1" key="1">
    <citation type="submission" date="2022-07" db="EMBL/GenBank/DDBJ databases">
        <title>Phylogenomic reconstructions and comparative analyses of Kickxellomycotina fungi.</title>
        <authorList>
            <person name="Reynolds N.K."/>
            <person name="Stajich J.E."/>
            <person name="Barry K."/>
            <person name="Grigoriev I.V."/>
            <person name="Crous P."/>
            <person name="Smith M.E."/>
        </authorList>
    </citation>
    <scope>NUCLEOTIDE SEQUENCE</scope>
    <source>
        <strain evidence="1">Benny 63K</strain>
    </source>
</reference>
<organism evidence="1 2">
    <name type="scientific">Kickxella alabastrina</name>
    <dbReference type="NCBI Taxonomy" id="61397"/>
    <lineage>
        <taxon>Eukaryota</taxon>
        <taxon>Fungi</taxon>
        <taxon>Fungi incertae sedis</taxon>
        <taxon>Zoopagomycota</taxon>
        <taxon>Kickxellomycotina</taxon>
        <taxon>Kickxellomycetes</taxon>
        <taxon>Kickxellales</taxon>
        <taxon>Kickxellaceae</taxon>
        <taxon>Kickxella</taxon>
    </lineage>
</organism>
<gene>
    <name evidence="1" type="ORF">LPJ66_004031</name>
</gene>
<evidence type="ECO:0000313" key="2">
    <source>
        <dbReference type="Proteomes" id="UP001150581"/>
    </source>
</evidence>